<dbReference type="EMBL" id="UHIA01000004">
    <property type="protein sequence ID" value="SUO96372.1"/>
    <property type="molecule type" value="Genomic_DNA"/>
</dbReference>
<evidence type="ECO:0000313" key="6">
    <source>
        <dbReference type="Proteomes" id="UP000254575"/>
    </source>
</evidence>
<evidence type="ECO:0000313" key="5">
    <source>
        <dbReference type="EMBL" id="SUO96372.1"/>
    </source>
</evidence>
<organism evidence="5 6">
    <name type="scientific">Suttonella indologenes</name>
    <dbReference type="NCBI Taxonomy" id="13276"/>
    <lineage>
        <taxon>Bacteria</taxon>
        <taxon>Pseudomonadati</taxon>
        <taxon>Pseudomonadota</taxon>
        <taxon>Gammaproteobacteria</taxon>
        <taxon>Cardiobacteriales</taxon>
        <taxon>Cardiobacteriaceae</taxon>
        <taxon>Suttonella</taxon>
    </lineage>
</organism>
<dbReference type="PANTHER" id="PTHR44085">
    <property type="entry name" value="SEPIAPTERIN REDUCTASE"/>
    <property type="match status" value="1"/>
</dbReference>
<sequence length="240" mass="24969">MIKQAIITGHSSGLGEALAAALLAQGAQVCGIARRSNATLAAQYGGQLQQIALDLSDSAALQQWLESAAFAQFCQGQELWLFNCAGTQEPAHLLGRQGAAAIAQAVALNVSAPLMLADAAAALAQRLRIVHISSGAAHKSYAGWSVYGAGKAALDHHARNIAAEAQPHIQAVSIAPGVIDTAMQAEIRANTDFPIRQRFLDLQQDGALQSAPSTAATLLAYCESAAFGQEAVVDIRHLVE</sequence>
<name>A0A380MVR2_9GAMM</name>
<protein>
    <submittedName>
        <fullName evidence="5">Benzil reductase</fullName>
        <ecNumber evidence="5">1.1.1.-</ecNumber>
    </submittedName>
</protein>
<dbReference type="PANTHER" id="PTHR44085:SF2">
    <property type="entry name" value="SEPIAPTERIN REDUCTASE"/>
    <property type="match status" value="1"/>
</dbReference>
<dbReference type="SUPFAM" id="SSF51735">
    <property type="entry name" value="NAD(P)-binding Rossmann-fold domains"/>
    <property type="match status" value="1"/>
</dbReference>
<dbReference type="GO" id="GO:0005737">
    <property type="term" value="C:cytoplasm"/>
    <property type="evidence" value="ECO:0007669"/>
    <property type="project" value="UniProtKB-SubCell"/>
</dbReference>
<gene>
    <name evidence="5" type="primary">yueD</name>
    <name evidence="5" type="ORF">NCTC10717_00970</name>
</gene>
<keyword evidence="2" id="KW-0963">Cytoplasm</keyword>
<dbReference type="AlphaFoldDB" id="A0A380MVR2"/>
<dbReference type="Gene3D" id="3.40.50.720">
    <property type="entry name" value="NAD(P)-binding Rossmann-like Domain"/>
    <property type="match status" value="1"/>
</dbReference>
<evidence type="ECO:0000256" key="4">
    <source>
        <dbReference type="ARBA" id="ARBA00023002"/>
    </source>
</evidence>
<dbReference type="PRINTS" id="PR00081">
    <property type="entry name" value="GDHRDH"/>
</dbReference>
<keyword evidence="3" id="KW-0521">NADP</keyword>
<dbReference type="GO" id="GO:0006729">
    <property type="term" value="P:tetrahydrobiopterin biosynthetic process"/>
    <property type="evidence" value="ECO:0007669"/>
    <property type="project" value="TreeGrafter"/>
</dbReference>
<dbReference type="RefSeq" id="WP_115218239.1">
    <property type="nucleotide sequence ID" value="NZ_UHIA01000004.1"/>
</dbReference>
<accession>A0A380MVR2</accession>
<evidence type="ECO:0000256" key="1">
    <source>
        <dbReference type="ARBA" id="ARBA00004496"/>
    </source>
</evidence>
<evidence type="ECO:0000256" key="2">
    <source>
        <dbReference type="ARBA" id="ARBA00022490"/>
    </source>
</evidence>
<dbReference type="InterPro" id="IPR036291">
    <property type="entry name" value="NAD(P)-bd_dom_sf"/>
</dbReference>
<keyword evidence="6" id="KW-1185">Reference proteome</keyword>
<dbReference type="InterPro" id="IPR002347">
    <property type="entry name" value="SDR_fam"/>
</dbReference>
<dbReference type="Pfam" id="PF00106">
    <property type="entry name" value="adh_short"/>
    <property type="match status" value="1"/>
</dbReference>
<dbReference type="OrthoDB" id="9794387at2"/>
<dbReference type="GO" id="GO:0004757">
    <property type="term" value="F:sepiapterin reductase (NADP+) activity"/>
    <property type="evidence" value="ECO:0007669"/>
    <property type="project" value="TreeGrafter"/>
</dbReference>
<evidence type="ECO:0000256" key="3">
    <source>
        <dbReference type="ARBA" id="ARBA00022857"/>
    </source>
</evidence>
<dbReference type="EC" id="1.1.1.-" evidence="5"/>
<keyword evidence="4 5" id="KW-0560">Oxidoreductase</keyword>
<comment type="subcellular location">
    <subcellularLocation>
        <location evidence="1">Cytoplasm</location>
    </subcellularLocation>
</comment>
<proteinExistence type="predicted"/>
<dbReference type="Proteomes" id="UP000254575">
    <property type="component" value="Unassembled WGS sequence"/>
</dbReference>
<dbReference type="InterPro" id="IPR051721">
    <property type="entry name" value="Biopterin_syn/organic_redct"/>
</dbReference>
<reference evidence="5 6" key="1">
    <citation type="submission" date="2018-06" db="EMBL/GenBank/DDBJ databases">
        <authorList>
            <consortium name="Pathogen Informatics"/>
            <person name="Doyle S."/>
        </authorList>
    </citation>
    <scope>NUCLEOTIDE SEQUENCE [LARGE SCALE GENOMIC DNA]</scope>
    <source>
        <strain evidence="5 6">NCTC10717</strain>
    </source>
</reference>